<evidence type="ECO:0000259" key="3">
    <source>
        <dbReference type="Pfam" id="PF02581"/>
    </source>
</evidence>
<evidence type="ECO:0000256" key="1">
    <source>
        <dbReference type="ARBA" id="ARBA00004948"/>
    </source>
</evidence>
<comment type="pathway">
    <text evidence="1">Cofactor biosynthesis; thiamine diphosphate biosynthesis.</text>
</comment>
<evidence type="ECO:0000313" key="5">
    <source>
        <dbReference type="Proteomes" id="UP000003860"/>
    </source>
</evidence>
<dbReference type="RefSeq" id="WP_004616100.1">
    <property type="nucleotide sequence ID" value="NZ_ACXX02000001.1"/>
</dbReference>
<reference evidence="4" key="1">
    <citation type="submission" date="2009-07" db="EMBL/GenBank/DDBJ databases">
        <authorList>
            <consortium name="US DOE Joint Genome Institute (JGI-PGF)"/>
            <person name="Lucas S."/>
            <person name="Copeland A."/>
            <person name="Lapidus A."/>
            <person name="Glavina del Rio T."/>
            <person name="Tice H."/>
            <person name="Bruce D."/>
            <person name="Goodwin L."/>
            <person name="Pitluck S."/>
            <person name="Larimer F."/>
            <person name="Land M.L."/>
            <person name="Mouttaki H."/>
            <person name="He Z."/>
            <person name="Zhou J."/>
            <person name="Hemme C.L."/>
        </authorList>
    </citation>
    <scope>NUCLEOTIDE SEQUENCE</scope>
    <source>
        <strain evidence="4">DSM 2782</strain>
    </source>
</reference>
<dbReference type="AlphaFoldDB" id="F1T7H7"/>
<dbReference type="InterPro" id="IPR022998">
    <property type="entry name" value="ThiamineP_synth_TenI"/>
</dbReference>
<keyword evidence="2" id="KW-0784">Thiamine biosynthesis</keyword>
<dbReference type="Gene3D" id="3.20.20.70">
    <property type="entry name" value="Aldolase class I"/>
    <property type="match status" value="1"/>
</dbReference>
<dbReference type="InterPro" id="IPR036206">
    <property type="entry name" value="ThiamineP_synth_sf"/>
</dbReference>
<dbReference type="GO" id="GO:0005737">
    <property type="term" value="C:cytoplasm"/>
    <property type="evidence" value="ECO:0007669"/>
    <property type="project" value="TreeGrafter"/>
</dbReference>
<protein>
    <submittedName>
        <fullName evidence="4">Thiamine monophosphate synthase</fullName>
    </submittedName>
</protein>
<dbReference type="OrthoDB" id="9815348at2"/>
<name>F1T7H7_9FIRM</name>
<dbReference type="SUPFAM" id="SSF51391">
    <property type="entry name" value="Thiamin phosphate synthase"/>
    <property type="match status" value="1"/>
</dbReference>
<evidence type="ECO:0000256" key="2">
    <source>
        <dbReference type="ARBA" id="ARBA00022977"/>
    </source>
</evidence>
<dbReference type="PANTHER" id="PTHR20857">
    <property type="entry name" value="THIAMINE-PHOSPHATE PYROPHOSPHORYLASE"/>
    <property type="match status" value="1"/>
</dbReference>
<dbReference type="GO" id="GO:0004789">
    <property type="term" value="F:thiamine-phosphate diphosphorylase activity"/>
    <property type="evidence" value="ECO:0007669"/>
    <property type="project" value="TreeGrafter"/>
</dbReference>
<keyword evidence="5" id="KW-1185">Reference proteome</keyword>
<dbReference type="EMBL" id="ACXX02000001">
    <property type="protein sequence ID" value="EGD49425.1"/>
    <property type="molecule type" value="Genomic_DNA"/>
</dbReference>
<dbReference type="PANTHER" id="PTHR20857:SF15">
    <property type="entry name" value="THIAMINE-PHOSPHATE SYNTHASE"/>
    <property type="match status" value="1"/>
</dbReference>
<feature type="domain" description="Thiamine phosphate synthase/TenI" evidence="3">
    <location>
        <begin position="4"/>
        <end position="178"/>
    </location>
</feature>
<dbReference type="InterPro" id="IPR013785">
    <property type="entry name" value="Aldolase_TIM"/>
</dbReference>
<organism evidence="4 5">
    <name type="scientific">Ruminiclostridium papyrosolvens DSM 2782</name>
    <dbReference type="NCBI Taxonomy" id="588581"/>
    <lineage>
        <taxon>Bacteria</taxon>
        <taxon>Bacillati</taxon>
        <taxon>Bacillota</taxon>
        <taxon>Clostridia</taxon>
        <taxon>Eubacteriales</taxon>
        <taxon>Oscillospiraceae</taxon>
        <taxon>Ruminiclostridium</taxon>
    </lineage>
</organism>
<dbReference type="eggNOG" id="COG0352">
    <property type="taxonomic scope" value="Bacteria"/>
</dbReference>
<comment type="caution">
    <text evidence="4">The sequence shown here is derived from an EMBL/GenBank/DDBJ whole genome shotgun (WGS) entry which is preliminary data.</text>
</comment>
<reference evidence="4" key="2">
    <citation type="submission" date="2011-01" db="EMBL/GenBank/DDBJ databases">
        <title>The Non-contiguous Finished genome of Clostridium papyrosolvens.</title>
        <authorList>
            <person name="Lucas S."/>
            <person name="Copeland A."/>
            <person name="Lapidus A."/>
            <person name="Cheng J.-F."/>
            <person name="Goodwin L."/>
            <person name="Pitluck S."/>
            <person name="Misra M."/>
            <person name="Chertkov O."/>
            <person name="Detter J.C."/>
            <person name="Han C."/>
            <person name="Tapia R."/>
            <person name="Land M."/>
            <person name="Hauser L."/>
            <person name="Kyrpides N."/>
            <person name="Ivanova N."/>
            <person name="Pagani I."/>
            <person name="Mouttaki H."/>
            <person name="He Z."/>
            <person name="Zhou J."/>
            <person name="Hemme C.L."/>
            <person name="Woyke T."/>
        </authorList>
    </citation>
    <scope>NUCLEOTIDE SEQUENCE [LARGE SCALE GENOMIC DNA]</scope>
    <source>
        <strain evidence="4">DSM 2782</strain>
    </source>
</reference>
<gene>
    <name evidence="4" type="ORF">Cpap_3859</name>
</gene>
<dbReference type="GO" id="GO:0009228">
    <property type="term" value="P:thiamine biosynthetic process"/>
    <property type="evidence" value="ECO:0007669"/>
    <property type="project" value="UniProtKB-KW"/>
</dbReference>
<evidence type="ECO:0000313" key="4">
    <source>
        <dbReference type="EMBL" id="EGD49425.1"/>
    </source>
</evidence>
<dbReference type="Pfam" id="PF02581">
    <property type="entry name" value="TMP-TENI"/>
    <property type="match status" value="1"/>
</dbReference>
<dbReference type="CDD" id="cd00564">
    <property type="entry name" value="TMP_TenI"/>
    <property type="match status" value="1"/>
</dbReference>
<dbReference type="Proteomes" id="UP000003860">
    <property type="component" value="Unassembled WGS sequence"/>
</dbReference>
<proteinExistence type="predicted"/>
<accession>F1T7H7</accession>
<sequence>MVIYVTNRNLCRDDFLKRIEYLASGKPHAIILREKDLSTEDYQALAEKVKPITDSAGVQLIVNKFIETAKNLGIATVHVSMGDLVKYQDALQCFSQVWVSVHSAKEAQEAYNSGASALIAGHIYETDCKKDLSPRGLNFLREVCSSVSIPVFGIGGITRDRVKEVTEAGAEGVCIMSEAMTSLSPSSLTSQMLSFTLKDSCYTVNDYNYNKNSSKYHKPPLPKQCHL</sequence>
<dbReference type="STRING" id="588581.Cpap_3859"/>